<dbReference type="Pfam" id="PF11197">
    <property type="entry name" value="DUF2835"/>
    <property type="match status" value="1"/>
</dbReference>
<evidence type="ECO:0000313" key="1">
    <source>
        <dbReference type="EMBL" id="GLS91039.1"/>
    </source>
</evidence>
<keyword evidence="2" id="KW-1185">Reference proteome</keyword>
<comment type="caution">
    <text evidence="1">The sequence shown here is derived from an EMBL/GenBank/DDBJ whole genome shotgun (WGS) entry which is preliminary data.</text>
</comment>
<gene>
    <name evidence="1" type="ORF">GCM10007916_21070</name>
</gene>
<proteinExistence type="predicted"/>
<organism evidence="1 2">
    <name type="scientific">Psychromonas marina</name>
    <dbReference type="NCBI Taxonomy" id="88364"/>
    <lineage>
        <taxon>Bacteria</taxon>
        <taxon>Pseudomonadati</taxon>
        <taxon>Pseudomonadota</taxon>
        <taxon>Gammaproteobacteria</taxon>
        <taxon>Alteromonadales</taxon>
        <taxon>Psychromonadaceae</taxon>
        <taxon>Psychromonas</taxon>
    </lineage>
</organism>
<dbReference type="RefSeq" id="WP_284204160.1">
    <property type="nucleotide sequence ID" value="NZ_BSPQ01000009.1"/>
</dbReference>
<protein>
    <recommendedName>
        <fullName evidence="3">DUF2835 family protein</fullName>
    </recommendedName>
</protein>
<dbReference type="InterPro" id="IPR021363">
    <property type="entry name" value="DUF2835"/>
</dbReference>
<evidence type="ECO:0008006" key="3">
    <source>
        <dbReference type="Google" id="ProtNLM"/>
    </source>
</evidence>
<accession>A0ABQ6E0T3</accession>
<sequence>MKHYYFRLNITYQAFEQLYRTPNTVVKVREENGAMLQMPAMRLVPFFSQLGVRGRFELTLDDNNKFQKLQQLSA</sequence>
<reference evidence="2" key="1">
    <citation type="journal article" date="2019" name="Int. J. Syst. Evol. Microbiol.">
        <title>The Global Catalogue of Microorganisms (GCM) 10K type strain sequencing project: providing services to taxonomists for standard genome sequencing and annotation.</title>
        <authorList>
            <consortium name="The Broad Institute Genomics Platform"/>
            <consortium name="The Broad Institute Genome Sequencing Center for Infectious Disease"/>
            <person name="Wu L."/>
            <person name="Ma J."/>
        </authorList>
    </citation>
    <scope>NUCLEOTIDE SEQUENCE [LARGE SCALE GENOMIC DNA]</scope>
    <source>
        <strain evidence="2">NBRC 103166</strain>
    </source>
</reference>
<evidence type="ECO:0000313" key="2">
    <source>
        <dbReference type="Proteomes" id="UP001157353"/>
    </source>
</evidence>
<dbReference type="EMBL" id="BSPQ01000009">
    <property type="protein sequence ID" value="GLS91039.1"/>
    <property type="molecule type" value="Genomic_DNA"/>
</dbReference>
<name>A0ABQ6E0T3_9GAMM</name>
<dbReference type="Proteomes" id="UP001157353">
    <property type="component" value="Unassembled WGS sequence"/>
</dbReference>